<feature type="domain" description="RNase H type-1" evidence="1">
    <location>
        <begin position="64"/>
        <end position="186"/>
    </location>
</feature>
<dbReference type="AlphaFoldDB" id="A0A9Q0R1A9"/>
<name>A0A9Q0R1A9_9MAGN</name>
<evidence type="ECO:0000313" key="4">
    <source>
        <dbReference type="Proteomes" id="UP001141806"/>
    </source>
</evidence>
<gene>
    <name evidence="3" type="ORF">NE237_010127</name>
</gene>
<evidence type="ECO:0000259" key="1">
    <source>
        <dbReference type="Pfam" id="PF13456"/>
    </source>
</evidence>
<sequence>MEALLRKHVVVDPVCHRCGKETESIEHLLLYCLFARAVWFEIQQPTLSSPETWQPPPIVIFKLNTDAALSTDGSNSAIGMICRDAMGQVQFMAAMDIHFSSPTIGEALAIRFAIRLAMQHGYNSLLVESDNLGVIQALKDGGCLQDVWLHDLVRDLLREVDVMCTASFCYSPRTTNLVAHHVAKQASRGSGLMFWDQSSSWLMNLCKNDMMFFSANDQWMGILSNK</sequence>
<dbReference type="PANTHER" id="PTHR47074">
    <property type="entry name" value="BNAC02G40300D PROTEIN"/>
    <property type="match status" value="1"/>
</dbReference>
<organism evidence="3 4">
    <name type="scientific">Protea cynaroides</name>
    <dbReference type="NCBI Taxonomy" id="273540"/>
    <lineage>
        <taxon>Eukaryota</taxon>
        <taxon>Viridiplantae</taxon>
        <taxon>Streptophyta</taxon>
        <taxon>Embryophyta</taxon>
        <taxon>Tracheophyta</taxon>
        <taxon>Spermatophyta</taxon>
        <taxon>Magnoliopsida</taxon>
        <taxon>Proteales</taxon>
        <taxon>Proteaceae</taxon>
        <taxon>Protea</taxon>
    </lineage>
</organism>
<dbReference type="EMBL" id="JAMYWD010000002">
    <property type="protein sequence ID" value="KAJ4979347.1"/>
    <property type="molecule type" value="Genomic_DNA"/>
</dbReference>
<protein>
    <submittedName>
        <fullName evidence="3">Uncharacterized protein</fullName>
    </submittedName>
</protein>
<reference evidence="3" key="1">
    <citation type="journal article" date="2023" name="Plant J.">
        <title>The genome of the king protea, Protea cynaroides.</title>
        <authorList>
            <person name="Chang J."/>
            <person name="Duong T.A."/>
            <person name="Schoeman C."/>
            <person name="Ma X."/>
            <person name="Roodt D."/>
            <person name="Barker N."/>
            <person name="Li Z."/>
            <person name="Van de Peer Y."/>
            <person name="Mizrachi E."/>
        </authorList>
    </citation>
    <scope>NUCLEOTIDE SEQUENCE</scope>
    <source>
        <tissue evidence="3">Young leaves</tissue>
    </source>
</reference>
<keyword evidence="4" id="KW-1185">Reference proteome</keyword>
<proteinExistence type="predicted"/>
<evidence type="ECO:0000259" key="2">
    <source>
        <dbReference type="Pfam" id="PF13966"/>
    </source>
</evidence>
<feature type="domain" description="Reverse transcriptase zinc-binding" evidence="2">
    <location>
        <begin position="3"/>
        <end position="39"/>
    </location>
</feature>
<dbReference type="Pfam" id="PF13456">
    <property type="entry name" value="RVT_3"/>
    <property type="match status" value="1"/>
</dbReference>
<dbReference type="Gene3D" id="3.30.420.10">
    <property type="entry name" value="Ribonuclease H-like superfamily/Ribonuclease H"/>
    <property type="match status" value="1"/>
</dbReference>
<dbReference type="InterPro" id="IPR044730">
    <property type="entry name" value="RNase_H-like_dom_plant"/>
</dbReference>
<dbReference type="OrthoDB" id="1906820at2759"/>
<dbReference type="InterPro" id="IPR002156">
    <property type="entry name" value="RNaseH_domain"/>
</dbReference>
<dbReference type="InterPro" id="IPR026960">
    <property type="entry name" value="RVT-Znf"/>
</dbReference>
<evidence type="ECO:0000313" key="3">
    <source>
        <dbReference type="EMBL" id="KAJ4979347.1"/>
    </source>
</evidence>
<accession>A0A9Q0R1A9</accession>
<dbReference type="SUPFAM" id="SSF53098">
    <property type="entry name" value="Ribonuclease H-like"/>
    <property type="match status" value="1"/>
</dbReference>
<dbReference type="Pfam" id="PF13966">
    <property type="entry name" value="zf-RVT"/>
    <property type="match status" value="1"/>
</dbReference>
<dbReference type="InterPro" id="IPR036397">
    <property type="entry name" value="RNaseH_sf"/>
</dbReference>
<dbReference type="Proteomes" id="UP001141806">
    <property type="component" value="Unassembled WGS sequence"/>
</dbReference>
<comment type="caution">
    <text evidence="3">The sequence shown here is derived from an EMBL/GenBank/DDBJ whole genome shotgun (WGS) entry which is preliminary data.</text>
</comment>
<dbReference type="InterPro" id="IPR052929">
    <property type="entry name" value="RNase_H-like_EbsB-rel"/>
</dbReference>
<dbReference type="GO" id="GO:0003676">
    <property type="term" value="F:nucleic acid binding"/>
    <property type="evidence" value="ECO:0007669"/>
    <property type="project" value="InterPro"/>
</dbReference>
<dbReference type="CDD" id="cd06222">
    <property type="entry name" value="RNase_H_like"/>
    <property type="match status" value="1"/>
</dbReference>
<dbReference type="GO" id="GO:0004523">
    <property type="term" value="F:RNA-DNA hybrid ribonuclease activity"/>
    <property type="evidence" value="ECO:0007669"/>
    <property type="project" value="InterPro"/>
</dbReference>
<dbReference type="InterPro" id="IPR012337">
    <property type="entry name" value="RNaseH-like_sf"/>
</dbReference>
<dbReference type="PANTHER" id="PTHR47074:SF21">
    <property type="entry name" value="RNASE H TYPE-1 DOMAIN-CONTAINING PROTEIN"/>
    <property type="match status" value="1"/>
</dbReference>